<feature type="transmembrane region" description="Helical" evidence="7">
    <location>
        <begin position="78"/>
        <end position="99"/>
    </location>
</feature>
<feature type="domain" description="Cation efflux protein cytoplasmic" evidence="9">
    <location>
        <begin position="210"/>
        <end position="286"/>
    </location>
</feature>
<dbReference type="RefSeq" id="WP_279299585.1">
    <property type="nucleotide sequence ID" value="NZ_JAOTIF010000029.1"/>
</dbReference>
<evidence type="ECO:0000313" key="11">
    <source>
        <dbReference type="Proteomes" id="UP001155483"/>
    </source>
</evidence>
<name>A0A9X2XPT5_9BACT</name>
<evidence type="ECO:0000313" key="10">
    <source>
        <dbReference type="EMBL" id="MCU7552148.1"/>
    </source>
</evidence>
<accession>A0A9X2XPT5</accession>
<dbReference type="PANTHER" id="PTHR43840">
    <property type="entry name" value="MITOCHONDRIAL METAL TRANSPORTER 1-RELATED"/>
    <property type="match status" value="1"/>
</dbReference>
<reference evidence="10" key="1">
    <citation type="submission" date="2022-09" db="EMBL/GenBank/DDBJ databases">
        <authorList>
            <person name="Yuan C."/>
            <person name="Ke Z."/>
        </authorList>
    </citation>
    <scope>NUCLEOTIDE SEQUENCE</scope>
    <source>
        <strain evidence="10">LB-8</strain>
    </source>
</reference>
<feature type="transmembrane region" description="Helical" evidence="7">
    <location>
        <begin position="180"/>
        <end position="197"/>
    </location>
</feature>
<evidence type="ECO:0000256" key="5">
    <source>
        <dbReference type="ARBA" id="ARBA00022989"/>
    </source>
</evidence>
<dbReference type="SUPFAM" id="SSF161111">
    <property type="entry name" value="Cation efflux protein transmembrane domain-like"/>
    <property type="match status" value="1"/>
</dbReference>
<dbReference type="GO" id="GO:0016020">
    <property type="term" value="C:membrane"/>
    <property type="evidence" value="ECO:0007669"/>
    <property type="project" value="UniProtKB-SubCell"/>
</dbReference>
<keyword evidence="6 7" id="KW-0472">Membrane</keyword>
<dbReference type="InterPro" id="IPR002524">
    <property type="entry name" value="Cation_efflux"/>
</dbReference>
<comment type="caution">
    <text evidence="10">The sequence shown here is derived from an EMBL/GenBank/DDBJ whole genome shotgun (WGS) entry which is preliminary data.</text>
</comment>
<evidence type="ECO:0000259" key="8">
    <source>
        <dbReference type="Pfam" id="PF01545"/>
    </source>
</evidence>
<dbReference type="InterPro" id="IPR027469">
    <property type="entry name" value="Cation_efflux_TMD_sf"/>
</dbReference>
<evidence type="ECO:0000256" key="3">
    <source>
        <dbReference type="ARBA" id="ARBA00022448"/>
    </source>
</evidence>
<dbReference type="GO" id="GO:0008324">
    <property type="term" value="F:monoatomic cation transmembrane transporter activity"/>
    <property type="evidence" value="ECO:0007669"/>
    <property type="project" value="InterPro"/>
</dbReference>
<dbReference type="InterPro" id="IPR027470">
    <property type="entry name" value="Cation_efflux_CTD"/>
</dbReference>
<protein>
    <submittedName>
        <fullName evidence="10">Cation diffusion facilitator family transporter</fullName>
    </submittedName>
</protein>
<evidence type="ECO:0000256" key="4">
    <source>
        <dbReference type="ARBA" id="ARBA00022692"/>
    </source>
</evidence>
<dbReference type="Proteomes" id="UP001155483">
    <property type="component" value="Unassembled WGS sequence"/>
</dbReference>
<gene>
    <name evidence="10" type="ORF">OCK74_23720</name>
</gene>
<dbReference type="NCBIfam" id="TIGR01297">
    <property type="entry name" value="CDF"/>
    <property type="match status" value="1"/>
</dbReference>
<dbReference type="AlphaFoldDB" id="A0A9X2XPT5"/>
<evidence type="ECO:0000259" key="9">
    <source>
        <dbReference type="Pfam" id="PF16916"/>
    </source>
</evidence>
<dbReference type="InterPro" id="IPR036837">
    <property type="entry name" value="Cation_efflux_CTD_sf"/>
</dbReference>
<dbReference type="InterPro" id="IPR050291">
    <property type="entry name" value="CDF_Transporter"/>
</dbReference>
<dbReference type="FunFam" id="1.20.1510.10:FF:000006">
    <property type="entry name" value="Divalent cation efflux transporter"/>
    <property type="match status" value="1"/>
</dbReference>
<organism evidence="10 11">
    <name type="scientific">Paraflavisolibacter caeni</name>
    <dbReference type="NCBI Taxonomy" id="2982496"/>
    <lineage>
        <taxon>Bacteria</taxon>
        <taxon>Pseudomonadati</taxon>
        <taxon>Bacteroidota</taxon>
        <taxon>Chitinophagia</taxon>
        <taxon>Chitinophagales</taxon>
        <taxon>Chitinophagaceae</taxon>
        <taxon>Paraflavisolibacter</taxon>
    </lineage>
</organism>
<dbReference type="Pfam" id="PF01545">
    <property type="entry name" value="Cation_efflux"/>
    <property type="match status" value="1"/>
</dbReference>
<evidence type="ECO:0000256" key="6">
    <source>
        <dbReference type="ARBA" id="ARBA00023136"/>
    </source>
</evidence>
<feature type="transmembrane region" description="Helical" evidence="7">
    <location>
        <begin position="111"/>
        <end position="131"/>
    </location>
</feature>
<evidence type="ECO:0000256" key="2">
    <source>
        <dbReference type="ARBA" id="ARBA00008114"/>
    </source>
</evidence>
<reference evidence="10" key="2">
    <citation type="submission" date="2023-04" db="EMBL/GenBank/DDBJ databases">
        <title>Paracnuella aquatica gen. nov., sp. nov., a member of the family Chitinophagaceae isolated from a hot spring.</title>
        <authorList>
            <person name="Wang C."/>
        </authorList>
    </citation>
    <scope>NUCLEOTIDE SEQUENCE</scope>
    <source>
        <strain evidence="10">LB-8</strain>
    </source>
</reference>
<dbReference type="InterPro" id="IPR058533">
    <property type="entry name" value="Cation_efflux_TM"/>
</dbReference>
<evidence type="ECO:0000256" key="1">
    <source>
        <dbReference type="ARBA" id="ARBA00004141"/>
    </source>
</evidence>
<keyword evidence="5 7" id="KW-1133">Transmembrane helix</keyword>
<dbReference type="PANTHER" id="PTHR43840:SF15">
    <property type="entry name" value="MITOCHONDRIAL METAL TRANSPORTER 1-RELATED"/>
    <property type="match status" value="1"/>
</dbReference>
<feature type="transmembrane region" description="Helical" evidence="7">
    <location>
        <begin position="152"/>
        <end position="174"/>
    </location>
</feature>
<dbReference type="Gene3D" id="1.20.1510.10">
    <property type="entry name" value="Cation efflux protein transmembrane domain"/>
    <property type="match status" value="1"/>
</dbReference>
<proteinExistence type="inferred from homology"/>
<keyword evidence="3" id="KW-0813">Transport</keyword>
<feature type="domain" description="Cation efflux protein transmembrane" evidence="8">
    <location>
        <begin position="12"/>
        <end position="205"/>
    </location>
</feature>
<sequence length="300" mass="32872">MRKEQAIKTTYLSIAGNASLALVKGLTGYFGNSYALIADAIESTSDIFSSFLVLVGLNYSSRPADENHPYGHGRAEPLITFIVVGFLITSATVIAYESIQNIRTPHQLPAPYTLIVLGFIIVVKEFFYRIVSKKSSETGSSSLKADAWHHRSDALTSLTAFVGISIALILGKGYETADDWAALIASIIIFYNSYLIFRPALGEIMDEHLYDDVVEDIRKKSLSVPGVLNTEKCYVRKSGLSYHVDLHIIVNAYITVKEGHEIAHQVQDALKKELPQVGHVLIHVEPGHLPQPPAGAGHAQ</sequence>
<dbReference type="Gene3D" id="3.30.70.1350">
    <property type="entry name" value="Cation efflux protein, cytoplasmic domain"/>
    <property type="match status" value="1"/>
</dbReference>
<evidence type="ECO:0000256" key="7">
    <source>
        <dbReference type="SAM" id="Phobius"/>
    </source>
</evidence>
<keyword evidence="11" id="KW-1185">Reference proteome</keyword>
<dbReference type="Pfam" id="PF16916">
    <property type="entry name" value="ZT_dimer"/>
    <property type="match status" value="1"/>
</dbReference>
<comment type="subcellular location">
    <subcellularLocation>
        <location evidence="1">Membrane</location>
        <topology evidence="1">Multi-pass membrane protein</topology>
    </subcellularLocation>
</comment>
<keyword evidence="4 7" id="KW-0812">Transmembrane</keyword>
<dbReference type="EMBL" id="JAOTIF010000029">
    <property type="protein sequence ID" value="MCU7552148.1"/>
    <property type="molecule type" value="Genomic_DNA"/>
</dbReference>
<comment type="similarity">
    <text evidence="2">Belongs to the cation diffusion facilitator (CDF) transporter (TC 2.A.4) family.</text>
</comment>
<dbReference type="SUPFAM" id="SSF160240">
    <property type="entry name" value="Cation efflux protein cytoplasmic domain-like"/>
    <property type="match status" value="1"/>
</dbReference>